<keyword evidence="3 6" id="KW-0812">Transmembrane</keyword>
<feature type="transmembrane region" description="Helical" evidence="6">
    <location>
        <begin position="244"/>
        <end position="268"/>
    </location>
</feature>
<dbReference type="AlphaFoldDB" id="A0A381P1R1"/>
<protein>
    <recommendedName>
        <fullName evidence="7">Type II secretion system protein GspF domain-containing protein</fullName>
    </recommendedName>
</protein>
<feature type="transmembrane region" description="Helical" evidence="6">
    <location>
        <begin position="55"/>
        <end position="79"/>
    </location>
</feature>
<organism evidence="8">
    <name type="scientific">marine metagenome</name>
    <dbReference type="NCBI Taxonomy" id="408172"/>
    <lineage>
        <taxon>unclassified sequences</taxon>
        <taxon>metagenomes</taxon>
        <taxon>ecological metagenomes</taxon>
    </lineage>
</organism>
<feature type="transmembrane region" description="Helical" evidence="6">
    <location>
        <begin position="204"/>
        <end position="224"/>
    </location>
</feature>
<feature type="transmembrane region" description="Helical" evidence="6">
    <location>
        <begin position="322"/>
        <end position="343"/>
    </location>
</feature>
<dbReference type="EMBL" id="UINC01000768">
    <property type="protein sequence ID" value="SUZ60841.1"/>
    <property type="molecule type" value="Genomic_DNA"/>
</dbReference>
<feature type="transmembrane region" description="Helical" evidence="6">
    <location>
        <begin position="289"/>
        <end position="316"/>
    </location>
</feature>
<reference evidence="8" key="1">
    <citation type="submission" date="2018-05" db="EMBL/GenBank/DDBJ databases">
        <authorList>
            <person name="Lanie J.A."/>
            <person name="Ng W.-L."/>
            <person name="Kazmierczak K.M."/>
            <person name="Andrzejewski T.M."/>
            <person name="Davidsen T.M."/>
            <person name="Wayne K.J."/>
            <person name="Tettelin H."/>
            <person name="Glass J.I."/>
            <person name="Rusch D."/>
            <person name="Podicherti R."/>
            <person name="Tsui H.-C.T."/>
            <person name="Winkler M.E."/>
        </authorList>
    </citation>
    <scope>NUCLEOTIDE SEQUENCE</scope>
</reference>
<evidence type="ECO:0000256" key="3">
    <source>
        <dbReference type="ARBA" id="ARBA00022692"/>
    </source>
</evidence>
<feature type="transmembrane region" description="Helical" evidence="6">
    <location>
        <begin position="469"/>
        <end position="489"/>
    </location>
</feature>
<keyword evidence="4 6" id="KW-1133">Transmembrane helix</keyword>
<name>A0A381P1R1_9ZZZZ</name>
<dbReference type="GO" id="GO:0005886">
    <property type="term" value="C:plasma membrane"/>
    <property type="evidence" value="ECO:0007669"/>
    <property type="project" value="UniProtKB-SubCell"/>
</dbReference>
<evidence type="ECO:0000256" key="4">
    <source>
        <dbReference type="ARBA" id="ARBA00022989"/>
    </source>
</evidence>
<comment type="subcellular location">
    <subcellularLocation>
        <location evidence="1">Cell membrane</location>
        <topology evidence="1">Multi-pass membrane protein</topology>
    </subcellularLocation>
</comment>
<feature type="transmembrane region" description="Helical" evidence="6">
    <location>
        <begin position="534"/>
        <end position="555"/>
    </location>
</feature>
<proteinExistence type="predicted"/>
<keyword evidence="2" id="KW-1003">Cell membrane</keyword>
<feature type="transmembrane region" description="Helical" evidence="6">
    <location>
        <begin position="567"/>
        <end position="589"/>
    </location>
</feature>
<dbReference type="InterPro" id="IPR056569">
    <property type="entry name" value="ArlJ-like"/>
</dbReference>
<dbReference type="Pfam" id="PF00482">
    <property type="entry name" value="T2SSF"/>
    <property type="match status" value="1"/>
</dbReference>
<feature type="domain" description="Type II secretion system protein GspF" evidence="7">
    <location>
        <begin position="109"/>
        <end position="218"/>
    </location>
</feature>
<gene>
    <name evidence="8" type="ORF">METZ01_LOCUS13695</name>
</gene>
<sequence>VEDKLSTWQISLLRLGMPFSRYLLFFALPATLLGLVAGIGVWYSVGDVITGAQGLILILAFPLLTLAATLIYPITVVAAEATQIEQDMHMFMTRMGILSMGESAEKGMFDVLKEMGDYGALAHEIQAIETLVTKWHTNLPEAARIIGRQSPSAIWSDFLDRMAFSVEVGQPIGEFFKSENDTFEQNYNTIYDARIEQLDTLRETFVSLTTTGLLLLVVAGLHLILFQVGPEAENIFVSILRARWVLMAGGLFALLQIGAWYLFTLVIPDEDLFAKHGFNTEQAIDLRRAWIFAAILGGVEFLLLMGTFIFVGTGWLFGNWNYIGLIVIAAMMSPLMAPALLTVQEETRVRRRDDAFPEFIRAFGGVAQARAQEPSAMVKALAGIDFGALDDSITNLEKRLSMRIDSDYSWDWFAADNNSMLVSRFTRVFIEGSSSTGEAGLVGDLVSQSTTNLLGLRQRRQISAQVMRSVSYGLLIAMIIAINITTSIISGLGETIAQVAQGLVDSGGEVGTAAGGVDVALPVLAETGGVEQNIMIFQFMGSFLVIITIVVLGLITARIRGGGTTLVIGQMIQMMWVAGIANGFSAWLLEQSVGLFRTG</sequence>
<evidence type="ECO:0000256" key="5">
    <source>
        <dbReference type="ARBA" id="ARBA00023136"/>
    </source>
</evidence>
<dbReference type="PANTHER" id="PTHR35402:SF2">
    <property type="entry name" value="FLAGELLA ACCESSORY PROTEIN J"/>
    <property type="match status" value="1"/>
</dbReference>
<feature type="transmembrane region" description="Helical" evidence="6">
    <location>
        <begin position="22"/>
        <end position="43"/>
    </location>
</feature>
<dbReference type="InterPro" id="IPR018076">
    <property type="entry name" value="T2SS_GspF_dom"/>
</dbReference>
<evidence type="ECO:0000259" key="7">
    <source>
        <dbReference type="Pfam" id="PF00482"/>
    </source>
</evidence>
<feature type="non-terminal residue" evidence="8">
    <location>
        <position position="1"/>
    </location>
</feature>
<keyword evidence="5 6" id="KW-0472">Membrane</keyword>
<evidence type="ECO:0000256" key="6">
    <source>
        <dbReference type="SAM" id="Phobius"/>
    </source>
</evidence>
<evidence type="ECO:0000256" key="2">
    <source>
        <dbReference type="ARBA" id="ARBA00022475"/>
    </source>
</evidence>
<evidence type="ECO:0000256" key="1">
    <source>
        <dbReference type="ARBA" id="ARBA00004651"/>
    </source>
</evidence>
<evidence type="ECO:0000313" key="8">
    <source>
        <dbReference type="EMBL" id="SUZ60841.1"/>
    </source>
</evidence>
<accession>A0A381P1R1</accession>
<dbReference type="PANTHER" id="PTHR35402">
    <property type="entry name" value="INTEGRAL MEMBRANE PROTEIN-RELATED"/>
    <property type="match status" value="1"/>
</dbReference>